<dbReference type="GO" id="GO:0004364">
    <property type="term" value="F:glutathione transferase activity"/>
    <property type="evidence" value="ECO:0007669"/>
    <property type="project" value="UniProtKB-UniRule"/>
</dbReference>
<accession>A0AAD8S3R5</accession>
<dbReference type="EC" id="2.5.1.18" evidence="3"/>
<dbReference type="AlphaFoldDB" id="A0AAD8S3R5"/>
<dbReference type="PROSITE" id="PS50404">
    <property type="entry name" value="GST_NTER"/>
    <property type="match status" value="1"/>
</dbReference>
<dbReference type="SFLD" id="SFLDS00019">
    <property type="entry name" value="Glutathione_Transferase_(cytos"/>
    <property type="match status" value="1"/>
</dbReference>
<dbReference type="CDD" id="cd03058">
    <property type="entry name" value="GST_N_Tau"/>
    <property type="match status" value="1"/>
</dbReference>
<dbReference type="SFLD" id="SFLDG00358">
    <property type="entry name" value="Main_(cytGST)"/>
    <property type="match status" value="1"/>
</dbReference>
<comment type="subcellular location">
    <subcellularLocation>
        <location evidence="3">Cytoplasm</location>
        <location evidence="3">Cytosol</location>
    </subcellularLocation>
</comment>
<comment type="caution">
    <text evidence="6">The sequence shown here is derived from an EMBL/GenBank/DDBJ whole genome shotgun (WGS) entry which is preliminary data.</text>
</comment>
<dbReference type="InterPro" id="IPR036282">
    <property type="entry name" value="Glutathione-S-Trfase_C_sf"/>
</dbReference>
<dbReference type="EMBL" id="JAUUTY010000004">
    <property type="protein sequence ID" value="KAK1643527.1"/>
    <property type="molecule type" value="Genomic_DNA"/>
</dbReference>
<comment type="function">
    <text evidence="3">Is involved in the conjugation of reduced glutathione to a wide number of exogenous and endogenous hydrophobic electrophiles.</text>
</comment>
<comment type="similarity">
    <text evidence="3">Belongs to the GST superfamily.</text>
</comment>
<sequence>MAAEKNVGLVLLNSSLSPFGQRCSIALAEKGLPHEYVEEDLAAKSDLLLRSNPIYKQVPVLLHDGRTIIESLIILQYLDEAFPDTRPLLPTDPYERAQARFWADYVDKKVYGCGSRLYMIKGEPQVPANIEMAGILKTLEGELGEKEFFGGEHGFGFLDIALVPFSTWFESFDKFWGVGVAEVAPKLAAWAARCMERESVSKNVFSPEKVSDFIGEMRKDLGIE</sequence>
<dbReference type="Pfam" id="PF13410">
    <property type="entry name" value="GST_C_2"/>
    <property type="match status" value="1"/>
</dbReference>
<dbReference type="SFLD" id="SFLDG01152">
    <property type="entry name" value="Main.3:_Omega-_and_Tau-like"/>
    <property type="match status" value="1"/>
</dbReference>
<dbReference type="InterPro" id="IPR040079">
    <property type="entry name" value="Glutathione_S-Trfase"/>
</dbReference>
<keyword evidence="7" id="KW-1185">Reference proteome</keyword>
<feature type="domain" description="GST N-terminal" evidence="4">
    <location>
        <begin position="7"/>
        <end position="86"/>
    </location>
</feature>
<dbReference type="SUPFAM" id="SSF47616">
    <property type="entry name" value="GST C-terminal domain-like"/>
    <property type="match status" value="1"/>
</dbReference>
<dbReference type="Gene3D" id="3.40.30.10">
    <property type="entry name" value="Glutaredoxin"/>
    <property type="match status" value="1"/>
</dbReference>
<organism evidence="6 7">
    <name type="scientific">Lolium multiflorum</name>
    <name type="common">Italian ryegrass</name>
    <name type="synonym">Lolium perenne subsp. multiflorum</name>
    <dbReference type="NCBI Taxonomy" id="4521"/>
    <lineage>
        <taxon>Eukaryota</taxon>
        <taxon>Viridiplantae</taxon>
        <taxon>Streptophyta</taxon>
        <taxon>Embryophyta</taxon>
        <taxon>Tracheophyta</taxon>
        <taxon>Spermatophyta</taxon>
        <taxon>Magnoliopsida</taxon>
        <taxon>Liliopsida</taxon>
        <taxon>Poales</taxon>
        <taxon>Poaceae</taxon>
        <taxon>BOP clade</taxon>
        <taxon>Pooideae</taxon>
        <taxon>Poodae</taxon>
        <taxon>Poeae</taxon>
        <taxon>Poeae Chloroplast Group 2 (Poeae type)</taxon>
        <taxon>Loliodinae</taxon>
        <taxon>Loliinae</taxon>
        <taxon>Lolium</taxon>
    </lineage>
</organism>
<proteinExistence type="inferred from homology"/>
<evidence type="ECO:0000256" key="1">
    <source>
        <dbReference type="ARBA" id="ARBA00022679"/>
    </source>
</evidence>
<dbReference type="InterPro" id="IPR045074">
    <property type="entry name" value="GST_C_Tau"/>
</dbReference>
<dbReference type="PANTHER" id="PTHR11260:SF732">
    <property type="entry name" value="GLUTATHIONE S-TRANSFERASE GSTU1-RELATED"/>
    <property type="match status" value="1"/>
</dbReference>
<dbReference type="PANTHER" id="PTHR11260">
    <property type="entry name" value="GLUTATHIONE S-TRANSFERASE, GST, SUPERFAMILY, GST DOMAIN CONTAINING"/>
    <property type="match status" value="1"/>
</dbReference>
<dbReference type="GO" id="GO:0006749">
    <property type="term" value="P:glutathione metabolic process"/>
    <property type="evidence" value="ECO:0007669"/>
    <property type="project" value="InterPro"/>
</dbReference>
<gene>
    <name evidence="6" type="ORF">QYE76_061332</name>
</gene>
<evidence type="ECO:0000313" key="6">
    <source>
        <dbReference type="EMBL" id="KAK1643527.1"/>
    </source>
</evidence>
<dbReference type="InterPro" id="IPR010987">
    <property type="entry name" value="Glutathione-S-Trfase_C-like"/>
</dbReference>
<dbReference type="SUPFAM" id="SSF52833">
    <property type="entry name" value="Thioredoxin-like"/>
    <property type="match status" value="1"/>
</dbReference>
<protein>
    <recommendedName>
        <fullName evidence="3">Glutathione S-transferase</fullName>
        <ecNumber evidence="3">2.5.1.18</ecNumber>
    </recommendedName>
</protein>
<dbReference type="Pfam" id="PF13417">
    <property type="entry name" value="GST_N_3"/>
    <property type="match status" value="1"/>
</dbReference>
<dbReference type="InterPro" id="IPR036249">
    <property type="entry name" value="Thioredoxin-like_sf"/>
</dbReference>
<evidence type="ECO:0000256" key="2">
    <source>
        <dbReference type="ARBA" id="ARBA00047960"/>
    </source>
</evidence>
<evidence type="ECO:0000256" key="3">
    <source>
        <dbReference type="RuleBase" id="RU369102"/>
    </source>
</evidence>
<keyword evidence="1 3" id="KW-0808">Transferase</keyword>
<dbReference type="GO" id="GO:0005829">
    <property type="term" value="C:cytosol"/>
    <property type="evidence" value="ECO:0007669"/>
    <property type="project" value="UniProtKB-SubCell"/>
</dbReference>
<dbReference type="InterPro" id="IPR045073">
    <property type="entry name" value="Omega/Tau-like"/>
</dbReference>
<name>A0AAD8S3R5_LOLMU</name>
<dbReference type="PROSITE" id="PS50405">
    <property type="entry name" value="GST_CTER"/>
    <property type="match status" value="1"/>
</dbReference>
<comment type="catalytic activity">
    <reaction evidence="2 3">
        <text>RX + glutathione = an S-substituted glutathione + a halide anion + H(+)</text>
        <dbReference type="Rhea" id="RHEA:16437"/>
        <dbReference type="ChEBI" id="CHEBI:15378"/>
        <dbReference type="ChEBI" id="CHEBI:16042"/>
        <dbReference type="ChEBI" id="CHEBI:17792"/>
        <dbReference type="ChEBI" id="CHEBI:57925"/>
        <dbReference type="ChEBI" id="CHEBI:90779"/>
        <dbReference type="EC" id="2.5.1.18"/>
    </reaction>
</comment>
<reference evidence="6" key="1">
    <citation type="submission" date="2023-07" db="EMBL/GenBank/DDBJ databases">
        <title>A chromosome-level genome assembly of Lolium multiflorum.</title>
        <authorList>
            <person name="Chen Y."/>
            <person name="Copetti D."/>
            <person name="Kolliker R."/>
            <person name="Studer B."/>
        </authorList>
    </citation>
    <scope>NUCLEOTIDE SEQUENCE</scope>
    <source>
        <strain evidence="6">02402/16</strain>
        <tissue evidence="6">Leaf</tissue>
    </source>
</reference>
<dbReference type="CDD" id="cd03185">
    <property type="entry name" value="GST_C_Tau"/>
    <property type="match status" value="1"/>
</dbReference>
<dbReference type="InterPro" id="IPR004045">
    <property type="entry name" value="Glutathione_S-Trfase_N"/>
</dbReference>
<feature type="domain" description="GST C-terminal" evidence="5">
    <location>
        <begin position="92"/>
        <end position="213"/>
    </location>
</feature>
<evidence type="ECO:0000259" key="5">
    <source>
        <dbReference type="PROSITE" id="PS50405"/>
    </source>
</evidence>
<dbReference type="Proteomes" id="UP001231189">
    <property type="component" value="Unassembled WGS sequence"/>
</dbReference>
<keyword evidence="3" id="KW-0963">Cytoplasm</keyword>
<evidence type="ECO:0000259" key="4">
    <source>
        <dbReference type="PROSITE" id="PS50404"/>
    </source>
</evidence>
<evidence type="ECO:0000313" key="7">
    <source>
        <dbReference type="Proteomes" id="UP001231189"/>
    </source>
</evidence>
<dbReference type="Gene3D" id="1.20.1050.10">
    <property type="match status" value="1"/>
</dbReference>